<evidence type="ECO:0000313" key="3">
    <source>
        <dbReference type="EMBL" id="HJB38231.1"/>
    </source>
</evidence>
<reference evidence="3" key="1">
    <citation type="journal article" date="2021" name="PeerJ">
        <title>Extensive microbial diversity within the chicken gut microbiome revealed by metagenomics and culture.</title>
        <authorList>
            <person name="Gilroy R."/>
            <person name="Ravi A."/>
            <person name="Getino M."/>
            <person name="Pursley I."/>
            <person name="Horton D.L."/>
            <person name="Alikhan N.F."/>
            <person name="Baker D."/>
            <person name="Gharbi K."/>
            <person name="Hall N."/>
            <person name="Watson M."/>
            <person name="Adriaenssens E.M."/>
            <person name="Foster-Nyarko E."/>
            <person name="Jarju S."/>
            <person name="Secka A."/>
            <person name="Antonio M."/>
            <person name="Oren A."/>
            <person name="Chaudhuri R.R."/>
            <person name="La Ragione R."/>
            <person name="Hildebrand F."/>
            <person name="Pallen M.J."/>
        </authorList>
    </citation>
    <scope>NUCLEOTIDE SEQUENCE</scope>
    <source>
        <strain evidence="3">ChiBcolR8-3208</strain>
    </source>
</reference>
<dbReference type="PROSITE" id="PS51257">
    <property type="entry name" value="PROKAR_LIPOPROTEIN"/>
    <property type="match status" value="1"/>
</dbReference>
<name>A0A9D2LYV5_9FIRM</name>
<proteinExistence type="predicted"/>
<keyword evidence="2" id="KW-0732">Signal</keyword>
<dbReference type="AlphaFoldDB" id="A0A9D2LYV5"/>
<protein>
    <submittedName>
        <fullName evidence="3">Uncharacterized protein</fullName>
    </submittedName>
</protein>
<accession>A0A9D2LYV5</accession>
<dbReference type="EMBL" id="DWXZ01000199">
    <property type="protein sequence ID" value="HJB38231.1"/>
    <property type="molecule type" value="Genomic_DNA"/>
</dbReference>
<feature type="compositionally biased region" description="Polar residues" evidence="1">
    <location>
        <begin position="146"/>
        <end position="155"/>
    </location>
</feature>
<feature type="region of interest" description="Disordered" evidence="1">
    <location>
        <begin position="146"/>
        <end position="215"/>
    </location>
</feature>
<feature type="signal peptide" evidence="2">
    <location>
        <begin position="1"/>
        <end position="30"/>
    </location>
</feature>
<evidence type="ECO:0000256" key="1">
    <source>
        <dbReference type="SAM" id="MobiDB-lite"/>
    </source>
</evidence>
<comment type="caution">
    <text evidence="3">The sequence shown here is derived from an EMBL/GenBank/DDBJ whole genome shotgun (WGS) entry which is preliminary data.</text>
</comment>
<sequence>MRNGMKRAALGLAAAALSLGLMGCSLSSGFADYDVSGYFQALLDSSYKNQNENYATVAATTEENAQQNNTTTVRNAAVNFCNTYGVSPSDGQLSQLQEVMSQALAQASYTVQDEVKTETGYTLEIVIDPIVNFSDMGDDIRQLRNQAQDEATQANSSASDEEDSYGSGDSYDESSDGDSYDSYDDYGSDDYGYGGDSSEDSSTTEDQDSSLGVGEEPVDANELFVDKVVELCQEQLSSLRYSGETVTITLDIRQTEEGELQLDTNQLDTIDRTVLQFQS</sequence>
<reference evidence="3" key="2">
    <citation type="submission" date="2021-04" db="EMBL/GenBank/DDBJ databases">
        <authorList>
            <person name="Gilroy R."/>
        </authorList>
    </citation>
    <scope>NUCLEOTIDE SEQUENCE</scope>
    <source>
        <strain evidence="3">ChiBcolR8-3208</strain>
    </source>
</reference>
<dbReference type="Proteomes" id="UP000824214">
    <property type="component" value="Unassembled WGS sequence"/>
</dbReference>
<evidence type="ECO:0000313" key="4">
    <source>
        <dbReference type="Proteomes" id="UP000824214"/>
    </source>
</evidence>
<feature type="compositionally biased region" description="Acidic residues" evidence="1">
    <location>
        <begin position="159"/>
        <end position="188"/>
    </location>
</feature>
<feature type="chain" id="PRO_5039060336" evidence="2">
    <location>
        <begin position="31"/>
        <end position="279"/>
    </location>
</feature>
<gene>
    <name evidence="3" type="ORF">H9942_09230</name>
</gene>
<feature type="compositionally biased region" description="Acidic residues" evidence="1">
    <location>
        <begin position="197"/>
        <end position="208"/>
    </location>
</feature>
<organism evidence="3 4">
    <name type="scientific">Candidatus Acutalibacter ornithocaccae</name>
    <dbReference type="NCBI Taxonomy" id="2838416"/>
    <lineage>
        <taxon>Bacteria</taxon>
        <taxon>Bacillati</taxon>
        <taxon>Bacillota</taxon>
        <taxon>Clostridia</taxon>
        <taxon>Eubacteriales</taxon>
        <taxon>Acutalibacteraceae</taxon>
        <taxon>Acutalibacter</taxon>
    </lineage>
</organism>
<evidence type="ECO:0000256" key="2">
    <source>
        <dbReference type="SAM" id="SignalP"/>
    </source>
</evidence>